<proteinExistence type="predicted"/>
<organism evidence="1 2">
    <name type="scientific">Actinobacillus indolicus</name>
    <dbReference type="NCBI Taxonomy" id="51049"/>
    <lineage>
        <taxon>Bacteria</taxon>
        <taxon>Pseudomonadati</taxon>
        <taxon>Pseudomonadota</taxon>
        <taxon>Gammaproteobacteria</taxon>
        <taxon>Pasteurellales</taxon>
        <taxon>Pasteurellaceae</taxon>
        <taxon>Actinobacillus</taxon>
    </lineage>
</organism>
<gene>
    <name evidence="1" type="ORF">EXH44_00335</name>
</gene>
<dbReference type="KEGG" id="aio:EXH44_00335"/>
<dbReference type="EMBL" id="CP038145">
    <property type="protein sequence ID" value="QBQ64711.1"/>
    <property type="molecule type" value="Genomic_DNA"/>
</dbReference>
<sequence>MFTLKKKLNPISIWNDYSIGKQTYKQLAEKYHCSIRTIQRYLEKSPKTALNPPLSRYLNIIADTTFFGREFGILVLIDSLSKKVVYHRVIKTEKDVYYRIAFNSLRMKGYKIQSITCDGRRGILKDLLNTLTQMCHFHMVAIVMRALRKKHQSMAGKELKIIALTLKQSSKKDFYLRLHHWYLKHKAFLEERSDKPNEKGYYPYKHRNVRSAYHSFKRYMDYLFTYEKYGDLNIEKTTNRLENLFGQLKKKLSHHTGLTKRHKVMFIKDFLNKKSC</sequence>
<name>A0A4P7CNJ6_9PAST</name>
<accession>A0A4P7CNJ6</accession>
<dbReference type="Proteomes" id="UP000294444">
    <property type="component" value="Chromosome"/>
</dbReference>
<dbReference type="AlphaFoldDB" id="A0A4P7CNJ6"/>
<evidence type="ECO:0000313" key="2">
    <source>
        <dbReference type="Proteomes" id="UP000294444"/>
    </source>
</evidence>
<evidence type="ECO:0000313" key="1">
    <source>
        <dbReference type="EMBL" id="QBQ64711.1"/>
    </source>
</evidence>
<keyword evidence="2" id="KW-1185">Reference proteome</keyword>
<protein>
    <submittedName>
        <fullName evidence="1">Transposase</fullName>
    </submittedName>
</protein>
<reference evidence="1 2" key="1">
    <citation type="submission" date="2019-03" db="EMBL/GenBank/DDBJ databases">
        <authorList>
            <person name="Che Y."/>
            <person name="Zhou L."/>
        </authorList>
    </citation>
    <scope>NUCLEOTIDE SEQUENCE [LARGE SCALE GENOMIC DNA]</scope>
    <source>
        <strain evidence="1 2">AIFJ1607</strain>
    </source>
</reference>